<dbReference type="EMBL" id="JAATLJ010000004">
    <property type="protein sequence ID" value="NIZ41497.1"/>
    <property type="molecule type" value="Genomic_DNA"/>
</dbReference>
<keyword evidence="2" id="KW-1185">Reference proteome</keyword>
<evidence type="ECO:0000313" key="2">
    <source>
        <dbReference type="Proteomes" id="UP000711995"/>
    </source>
</evidence>
<dbReference type="RefSeq" id="WP_167701119.1">
    <property type="nucleotide sequence ID" value="NZ_CP118177.1"/>
</dbReference>
<name>A0A968GBI4_9SPIO</name>
<proteinExistence type="predicted"/>
<gene>
    <name evidence="1" type="ORF">HCT14_08245</name>
</gene>
<dbReference type="AlphaFoldDB" id="A0A968GBI4"/>
<comment type="caution">
    <text evidence="1">The sequence shown here is derived from an EMBL/GenBank/DDBJ whole genome shotgun (WGS) entry which is preliminary data.</text>
</comment>
<protein>
    <recommendedName>
        <fullName evidence="3">Tail fiber protein</fullName>
    </recommendedName>
</protein>
<accession>A0A968GBI4</accession>
<evidence type="ECO:0000313" key="1">
    <source>
        <dbReference type="EMBL" id="NIZ41497.1"/>
    </source>
</evidence>
<reference evidence="1 2" key="1">
    <citation type="submission" date="2020-03" db="EMBL/GenBank/DDBJ databases">
        <title>Spirochaetal bacteria isolated from arthropods constitute a novel genus Entomospira genus novum within the order Spirochaetales.</title>
        <authorList>
            <person name="Grana-Miraglia L."/>
            <person name="Sikutova S."/>
            <person name="Fingerle V."/>
            <person name="Sing A."/>
            <person name="Castillo-Ramirez S."/>
            <person name="Margos G."/>
            <person name="Rudolf I."/>
        </authorList>
    </citation>
    <scope>NUCLEOTIDE SEQUENCE [LARGE SCALE GENOMIC DNA]</scope>
    <source>
        <strain evidence="1 2">BR193</strain>
    </source>
</reference>
<evidence type="ECO:0008006" key="3">
    <source>
        <dbReference type="Google" id="ProtNLM"/>
    </source>
</evidence>
<organism evidence="1 2">
    <name type="scientific">Entomospira entomophila</name>
    <dbReference type="NCBI Taxonomy" id="2719988"/>
    <lineage>
        <taxon>Bacteria</taxon>
        <taxon>Pseudomonadati</taxon>
        <taxon>Spirochaetota</taxon>
        <taxon>Spirochaetia</taxon>
        <taxon>Spirochaetales</taxon>
        <taxon>Spirochaetaceae</taxon>
        <taxon>Entomospira</taxon>
    </lineage>
</organism>
<dbReference type="Proteomes" id="UP000711995">
    <property type="component" value="Unassembled WGS sequence"/>
</dbReference>
<sequence length="273" mass="29881">MLIRVQNAIEDDLNQTNSVEMMASWQMWLASSAPFVRLNSGSNSLIVEQGSFFAMRAPFRWYRIVEESIVVNQGNIDVGGNFKSNVTYQVFLVDDGASGRLTITESPLAPVAVNENQALWIAQFSTKENGIIDGASLVDSQSSKLGESYPIGKVYVQYPSERSPEELFPRQQWLNISDDFAGDFLRVEGGNASAFGSGRQEESLPNITGGIVAGGFANGAFKNGTIAQLWGGNITSSNFYSTAFDASKSHPAYGKRNEVSPQNQTIRLWKRIG</sequence>